<sequence length="289" mass="30554">MTVLVAGATGTVGGEVVRRLAALGADVRAGARDPGRAAAGLPPGVPPVRLDLEDPASWPVALEGVDALFLLRPPEVARASRLQPFLDAVVAAGVRRVVVLSVQAAGRNPLLPHRALEERVEATGLAWTHLRPANFFQNLLTVHREEIRDRSRISVPAGNGRTAHVDVRDLAEVAAAALTGPGHEGRAYELTAREAPTFAEIAATLSAVLGRPVVYPRPGIVAFAREKRAQGVAPGLVLVMTLLFTTTRLGLAGRTTGDLARLLGREPTTLRRFVEDHADAWRTPEGAGA</sequence>
<evidence type="ECO:0000259" key="1">
    <source>
        <dbReference type="Pfam" id="PF05368"/>
    </source>
</evidence>
<feature type="domain" description="NmrA-like" evidence="1">
    <location>
        <begin position="2"/>
        <end position="216"/>
    </location>
</feature>
<dbReference type="InterPro" id="IPR036291">
    <property type="entry name" value="NAD(P)-bd_dom_sf"/>
</dbReference>
<proteinExistence type="predicted"/>
<name>A0A1M5FC33_9ACTN</name>
<dbReference type="EMBL" id="FQVX01000001">
    <property type="protein sequence ID" value="SHF88581.1"/>
    <property type="molecule type" value="Genomic_DNA"/>
</dbReference>
<dbReference type="RefSeq" id="WP_073419068.1">
    <property type="nucleotide sequence ID" value="NZ_FQVX01000001.1"/>
</dbReference>
<dbReference type="SUPFAM" id="SSF51735">
    <property type="entry name" value="NAD(P)-binding Rossmann-fold domains"/>
    <property type="match status" value="1"/>
</dbReference>
<dbReference type="PANTHER" id="PTHR43162">
    <property type="match status" value="1"/>
</dbReference>
<dbReference type="AlphaFoldDB" id="A0A1M5FC33"/>
<dbReference type="Gene3D" id="3.90.25.10">
    <property type="entry name" value="UDP-galactose 4-epimerase, domain 1"/>
    <property type="match status" value="1"/>
</dbReference>
<organism evidence="2 3">
    <name type="scientific">Geodermatophilus nigrescens</name>
    <dbReference type="NCBI Taxonomy" id="1070870"/>
    <lineage>
        <taxon>Bacteria</taxon>
        <taxon>Bacillati</taxon>
        <taxon>Actinomycetota</taxon>
        <taxon>Actinomycetes</taxon>
        <taxon>Geodermatophilales</taxon>
        <taxon>Geodermatophilaceae</taxon>
        <taxon>Geodermatophilus</taxon>
    </lineage>
</organism>
<dbReference type="Pfam" id="PF05368">
    <property type="entry name" value="NmrA"/>
    <property type="match status" value="1"/>
</dbReference>
<evidence type="ECO:0000313" key="3">
    <source>
        <dbReference type="Proteomes" id="UP000184471"/>
    </source>
</evidence>
<dbReference type="STRING" id="1070870.SAMN05444351_1149"/>
<evidence type="ECO:0000313" key="2">
    <source>
        <dbReference type="EMBL" id="SHF88581.1"/>
    </source>
</evidence>
<gene>
    <name evidence="2" type="ORF">SAMN05444351_1149</name>
</gene>
<dbReference type="InterPro" id="IPR008030">
    <property type="entry name" value="NmrA-like"/>
</dbReference>
<dbReference type="Proteomes" id="UP000184471">
    <property type="component" value="Unassembled WGS sequence"/>
</dbReference>
<keyword evidence="3" id="KW-1185">Reference proteome</keyword>
<reference evidence="2 3" key="1">
    <citation type="submission" date="2016-11" db="EMBL/GenBank/DDBJ databases">
        <authorList>
            <person name="Jaros S."/>
            <person name="Januszkiewicz K."/>
            <person name="Wedrychowicz H."/>
        </authorList>
    </citation>
    <scope>NUCLEOTIDE SEQUENCE [LARGE SCALE GENOMIC DNA]</scope>
    <source>
        <strain evidence="2 3">DSM 45408</strain>
    </source>
</reference>
<accession>A0A1M5FC33</accession>
<dbReference type="Gene3D" id="3.40.50.720">
    <property type="entry name" value="NAD(P)-binding Rossmann-like Domain"/>
    <property type="match status" value="1"/>
</dbReference>
<dbReference type="InterPro" id="IPR051604">
    <property type="entry name" value="Ergot_Alk_Oxidoreductase"/>
</dbReference>
<dbReference type="PANTHER" id="PTHR43162:SF1">
    <property type="entry name" value="PRESTALK A DIFFERENTIATION PROTEIN A"/>
    <property type="match status" value="1"/>
</dbReference>
<protein>
    <submittedName>
        <fullName evidence="2">Uncharacterized conserved protein YbjT, contains NAD(P)-binding and DUF2867 domains</fullName>
    </submittedName>
</protein>